<evidence type="ECO:0000313" key="1">
    <source>
        <dbReference type="EMBL" id="CAJ2655912.1"/>
    </source>
</evidence>
<organism evidence="1 2">
    <name type="scientific">Trifolium pratense</name>
    <name type="common">Red clover</name>
    <dbReference type="NCBI Taxonomy" id="57577"/>
    <lineage>
        <taxon>Eukaryota</taxon>
        <taxon>Viridiplantae</taxon>
        <taxon>Streptophyta</taxon>
        <taxon>Embryophyta</taxon>
        <taxon>Tracheophyta</taxon>
        <taxon>Spermatophyta</taxon>
        <taxon>Magnoliopsida</taxon>
        <taxon>eudicotyledons</taxon>
        <taxon>Gunneridae</taxon>
        <taxon>Pentapetalae</taxon>
        <taxon>rosids</taxon>
        <taxon>fabids</taxon>
        <taxon>Fabales</taxon>
        <taxon>Fabaceae</taxon>
        <taxon>Papilionoideae</taxon>
        <taxon>50 kb inversion clade</taxon>
        <taxon>NPAAA clade</taxon>
        <taxon>Hologalegina</taxon>
        <taxon>IRL clade</taxon>
        <taxon>Trifolieae</taxon>
        <taxon>Trifolium</taxon>
    </lineage>
</organism>
<evidence type="ECO:0000313" key="2">
    <source>
        <dbReference type="Proteomes" id="UP001177021"/>
    </source>
</evidence>
<keyword evidence="2" id="KW-1185">Reference proteome</keyword>
<sequence length="564" mass="62914">MASEKQQQQDDDKRTIPLKILVDKQRNKVIFVESTKEFVDTLFSFLSLPLGTIVRLLSTKNNNNDKQSSDSFPFLDSIQNLYQSVQNLNSDHIWNNPVCKQMLLHPKNPCESLCMKLFLNIDDTEPSNKIFVCDSCKKFTTFQNLNCTCGKPTRQPQNPNSEGDQESSTNVDDQSGVFVRDDGLMFMVFDDLKIVPSSLVTSMQLLIELGYPDLTQLEEIRRNIGKQEILNLLKYTLTSHEPLTNTLLASSSKNKDNPPNQSASTFKASPCTSTTSKMDIKVVQSKSKKKIIIAEANGDFVNFIFSFLTMPLGSIVNLFYGNSLTGCVGNLYKSVEKLDSSLCTDSHSVLLNPGIAPQFGCPNQPLNIPHVEDPTYYYGTARLSLNVGHYYIIEEKIGGGVISKTKGSIYDAKLLTALDPKSPNRLKEGVVGFVKRATLFSVGDDLKVKPLSANSCFSYLKELRLSLDDIEVKVISIGEAEVRWLLSTLKVSMSFYFETELHILNLSFYLFFKLLIAFTFVVQALSLLAASLTSKFTLTDGLGDHLNVPNQESTSLKVPKQEPT</sequence>
<reference evidence="1" key="1">
    <citation type="submission" date="2023-10" db="EMBL/GenBank/DDBJ databases">
        <authorList>
            <person name="Rodriguez Cubillos JULIANA M."/>
            <person name="De Vega J."/>
        </authorList>
    </citation>
    <scope>NUCLEOTIDE SEQUENCE</scope>
</reference>
<gene>
    <name evidence="1" type="ORF">MILVUS5_LOCUS22765</name>
</gene>
<protein>
    <submittedName>
        <fullName evidence="1">Uncharacterized protein</fullName>
    </submittedName>
</protein>
<dbReference type="Proteomes" id="UP001177021">
    <property type="component" value="Unassembled WGS sequence"/>
</dbReference>
<dbReference type="EMBL" id="CASHSV030000206">
    <property type="protein sequence ID" value="CAJ2655912.1"/>
    <property type="molecule type" value="Genomic_DNA"/>
</dbReference>
<comment type="caution">
    <text evidence="1">The sequence shown here is derived from an EMBL/GenBank/DDBJ whole genome shotgun (WGS) entry which is preliminary data.</text>
</comment>
<proteinExistence type="predicted"/>
<accession>A0ACB0KF36</accession>
<name>A0ACB0KF36_TRIPR</name>